<name>A0ABP9A360_9ACTN</name>
<feature type="transmembrane region" description="Helical" evidence="9">
    <location>
        <begin position="322"/>
        <end position="340"/>
    </location>
</feature>
<feature type="transmembrane region" description="Helical" evidence="9">
    <location>
        <begin position="250"/>
        <end position="267"/>
    </location>
</feature>
<evidence type="ECO:0000256" key="8">
    <source>
        <dbReference type="SAM" id="MobiDB-lite"/>
    </source>
</evidence>
<dbReference type="Gene3D" id="1.20.1720.10">
    <property type="entry name" value="Multidrug resistance protein D"/>
    <property type="match status" value="1"/>
</dbReference>
<keyword evidence="4 9" id="KW-0812">Transmembrane</keyword>
<keyword evidence="12" id="KW-1185">Reference proteome</keyword>
<dbReference type="PANTHER" id="PTHR42718:SF46">
    <property type="entry name" value="BLR6921 PROTEIN"/>
    <property type="match status" value="1"/>
</dbReference>
<gene>
    <name evidence="11" type="ORF">GCM10023329_18730</name>
</gene>
<feature type="transmembrane region" description="Helical" evidence="9">
    <location>
        <begin position="157"/>
        <end position="179"/>
    </location>
</feature>
<feature type="transmembrane region" description="Helical" evidence="9">
    <location>
        <begin position="461"/>
        <end position="483"/>
    </location>
</feature>
<dbReference type="CDD" id="cd17321">
    <property type="entry name" value="MFS_MMR_MDR_like"/>
    <property type="match status" value="1"/>
</dbReference>
<evidence type="ECO:0000256" key="1">
    <source>
        <dbReference type="ARBA" id="ARBA00004651"/>
    </source>
</evidence>
<evidence type="ECO:0000259" key="10">
    <source>
        <dbReference type="PROSITE" id="PS50850"/>
    </source>
</evidence>
<dbReference type="InterPro" id="IPR004638">
    <property type="entry name" value="EmrB-like"/>
</dbReference>
<evidence type="ECO:0000256" key="9">
    <source>
        <dbReference type="SAM" id="Phobius"/>
    </source>
</evidence>
<dbReference type="PANTHER" id="PTHR42718">
    <property type="entry name" value="MAJOR FACILITATOR SUPERFAMILY MULTIDRUG TRANSPORTER MFSC"/>
    <property type="match status" value="1"/>
</dbReference>
<feature type="transmembrane region" description="Helical" evidence="9">
    <location>
        <begin position="69"/>
        <end position="85"/>
    </location>
</feature>
<evidence type="ECO:0000256" key="7">
    <source>
        <dbReference type="ARBA" id="ARBA00023251"/>
    </source>
</evidence>
<dbReference type="EMBL" id="BAABJV010000003">
    <property type="protein sequence ID" value="GAA4771624.1"/>
    <property type="molecule type" value="Genomic_DNA"/>
</dbReference>
<dbReference type="Pfam" id="PF07690">
    <property type="entry name" value="MFS_1"/>
    <property type="match status" value="1"/>
</dbReference>
<protein>
    <submittedName>
        <fullName evidence="11">MFS transporter</fullName>
    </submittedName>
</protein>
<feature type="region of interest" description="Disordered" evidence="8">
    <location>
        <begin position="1"/>
        <end position="21"/>
    </location>
</feature>
<dbReference type="PROSITE" id="PS50850">
    <property type="entry name" value="MFS"/>
    <property type="match status" value="1"/>
</dbReference>
<comment type="caution">
    <text evidence="11">The sequence shown here is derived from an EMBL/GenBank/DDBJ whole genome shotgun (WGS) entry which is preliminary data.</text>
</comment>
<feature type="transmembrane region" description="Helical" evidence="9">
    <location>
        <begin position="97"/>
        <end position="115"/>
    </location>
</feature>
<feature type="transmembrane region" description="Helical" evidence="9">
    <location>
        <begin position="347"/>
        <end position="368"/>
    </location>
</feature>
<dbReference type="InterPro" id="IPR020846">
    <property type="entry name" value="MFS_dom"/>
</dbReference>
<evidence type="ECO:0000256" key="2">
    <source>
        <dbReference type="ARBA" id="ARBA00022448"/>
    </source>
</evidence>
<evidence type="ECO:0000256" key="3">
    <source>
        <dbReference type="ARBA" id="ARBA00022475"/>
    </source>
</evidence>
<dbReference type="RefSeq" id="WP_345611971.1">
    <property type="nucleotide sequence ID" value="NZ_BAABJV010000003.1"/>
</dbReference>
<keyword evidence="5 9" id="KW-1133">Transmembrane helix</keyword>
<feature type="domain" description="Major facilitator superfamily (MFS) profile" evidence="10">
    <location>
        <begin position="31"/>
        <end position="487"/>
    </location>
</feature>
<keyword evidence="3" id="KW-1003">Cell membrane</keyword>
<feature type="transmembrane region" description="Helical" evidence="9">
    <location>
        <begin position="185"/>
        <end position="206"/>
    </location>
</feature>
<feature type="transmembrane region" description="Helical" evidence="9">
    <location>
        <begin position="288"/>
        <end position="310"/>
    </location>
</feature>
<feature type="transmembrane region" description="Helical" evidence="9">
    <location>
        <begin position="380"/>
        <end position="403"/>
    </location>
</feature>
<dbReference type="SUPFAM" id="SSF103473">
    <property type="entry name" value="MFS general substrate transporter"/>
    <property type="match status" value="2"/>
</dbReference>
<evidence type="ECO:0000256" key="4">
    <source>
        <dbReference type="ARBA" id="ARBA00022692"/>
    </source>
</evidence>
<dbReference type="NCBIfam" id="TIGR00711">
    <property type="entry name" value="efflux_EmrB"/>
    <property type="match status" value="1"/>
</dbReference>
<feature type="transmembrane region" description="Helical" evidence="9">
    <location>
        <begin position="424"/>
        <end position="441"/>
    </location>
</feature>
<dbReference type="InterPro" id="IPR011701">
    <property type="entry name" value="MFS"/>
</dbReference>
<organism evidence="11 12">
    <name type="scientific">Streptomyces sanyensis</name>
    <dbReference type="NCBI Taxonomy" id="568869"/>
    <lineage>
        <taxon>Bacteria</taxon>
        <taxon>Bacillati</taxon>
        <taxon>Actinomycetota</taxon>
        <taxon>Actinomycetes</taxon>
        <taxon>Kitasatosporales</taxon>
        <taxon>Streptomycetaceae</taxon>
        <taxon>Streptomyces</taxon>
    </lineage>
</organism>
<dbReference type="InterPro" id="IPR036259">
    <property type="entry name" value="MFS_trans_sf"/>
</dbReference>
<feature type="transmembrane region" description="Helical" evidence="9">
    <location>
        <begin position="29"/>
        <end position="49"/>
    </location>
</feature>
<accession>A0ABP9A360</accession>
<feature type="transmembrane region" description="Helical" evidence="9">
    <location>
        <begin position="127"/>
        <end position="145"/>
    </location>
</feature>
<proteinExistence type="predicted"/>
<comment type="subcellular location">
    <subcellularLocation>
        <location evidence="1">Cell membrane</location>
        <topology evidence="1">Multi-pass membrane protein</topology>
    </subcellularLocation>
</comment>
<evidence type="ECO:0000256" key="6">
    <source>
        <dbReference type="ARBA" id="ARBA00023136"/>
    </source>
</evidence>
<evidence type="ECO:0000313" key="11">
    <source>
        <dbReference type="EMBL" id="GAA4771624.1"/>
    </source>
</evidence>
<keyword evidence="2" id="KW-0813">Transport</keyword>
<evidence type="ECO:0000313" key="12">
    <source>
        <dbReference type="Proteomes" id="UP001501147"/>
    </source>
</evidence>
<dbReference type="Gene3D" id="1.20.1250.20">
    <property type="entry name" value="MFS general substrate transporter like domains"/>
    <property type="match status" value="1"/>
</dbReference>
<reference evidence="12" key="1">
    <citation type="journal article" date="2019" name="Int. J. Syst. Evol. Microbiol.">
        <title>The Global Catalogue of Microorganisms (GCM) 10K type strain sequencing project: providing services to taxonomists for standard genome sequencing and annotation.</title>
        <authorList>
            <consortium name="The Broad Institute Genomics Platform"/>
            <consortium name="The Broad Institute Genome Sequencing Center for Infectious Disease"/>
            <person name="Wu L."/>
            <person name="Ma J."/>
        </authorList>
    </citation>
    <scope>NUCLEOTIDE SEQUENCE [LARGE SCALE GENOMIC DNA]</scope>
    <source>
        <strain evidence="12">JCM 18324</strain>
    </source>
</reference>
<keyword evidence="7" id="KW-0046">Antibiotic resistance</keyword>
<dbReference type="Proteomes" id="UP001501147">
    <property type="component" value="Unassembled WGS sequence"/>
</dbReference>
<evidence type="ECO:0000256" key="5">
    <source>
        <dbReference type="ARBA" id="ARBA00022989"/>
    </source>
</evidence>
<sequence>MTTSPPHQEGPEARAEEGTPKPAGPVRPVLLVVLLCLADLMVVLDVTIVNVALPSMKRDLGLSQTDLQWVVNAYALIFGCFLLLAGRLGDIFGRRRLFLAGVVLFGAASMLSGLADDAATLIVGRGLQGLGGAVIAPTGLSIINTEFRHDTAGRTKAVAAWGTIAAGGSALGLLLGGVLTTTISWHWIFFINVPVAAAVLLCARAVPESRDEASDRTVDYAGALTVTAGLLLLVLALGHGASWGWTSGRTLGTLAAAVLLLAAFLVISSRVRRPLVRLGIFRIRSLAVADGVLLLLSSGIFTMFFFSTLYLQDVLGYTPIKAGLTFLPAAIGVMIGATIAQPVVGRLGPVTVGSAGLLLAGGGMLYLSRLPEGGDYATDLLPGLLLQAIGLGLAFVPVTLLATSGVPESDAGLASGLYQTVQEIGGAIGLAAMSALAVWRTGQEMTGSGAGPDVSAQVAGFRLAFLAGSLVMVAGAVLFAALLRKRHVDPVMADVAANGPAV</sequence>
<keyword evidence="6 9" id="KW-0472">Membrane</keyword>
<feature type="transmembrane region" description="Helical" evidence="9">
    <location>
        <begin position="218"/>
        <end position="238"/>
    </location>
</feature>
<feature type="compositionally biased region" description="Basic and acidic residues" evidence="8">
    <location>
        <begin position="9"/>
        <end position="19"/>
    </location>
</feature>